<dbReference type="InterPro" id="IPR009057">
    <property type="entry name" value="Homeodomain-like_sf"/>
</dbReference>
<feature type="domain" description="HTH-like" evidence="3">
    <location>
        <begin position="221"/>
        <end position="265"/>
    </location>
</feature>
<dbReference type="Pfam" id="PF13518">
    <property type="entry name" value="HTH_28"/>
    <property type="match status" value="2"/>
</dbReference>
<dbReference type="Pfam" id="PF13276">
    <property type="entry name" value="HTH_21"/>
    <property type="match status" value="1"/>
</dbReference>
<evidence type="ECO:0000256" key="2">
    <source>
        <dbReference type="SAM" id="MobiDB-lite"/>
    </source>
</evidence>
<protein>
    <submittedName>
        <fullName evidence="5">Transposase</fullName>
    </submittedName>
</protein>
<proteinExistence type="inferred from homology"/>
<sequence>MPKYTKEFKIKLVLEYLSGESGGLKSIAKTYKIPKSTLELWINKYKSGGFDNLSKKLKNNKFTSEFKLSVIQYRQINNTSLRETAEYFDIANGAMICNWEKKYKESGLSGLEGNRGRPKKEMTKSNKNSKLSNPINESEREELIRLREENRLLKMKIIYEKKATSLATGRGSRSKEKTKIILKLQKEYPKSKVSEWIEIAKLPKSSYYEWKIKLENPTDKDKEVKGEIKTIVKASKGRYGYRRVTMVLKNKGFNINHKRVLRIMR</sequence>
<dbReference type="AlphaFoldDB" id="A0A379C3I2"/>
<dbReference type="InterPro" id="IPR036388">
    <property type="entry name" value="WH-like_DNA-bd_sf"/>
</dbReference>
<evidence type="ECO:0000313" key="6">
    <source>
        <dbReference type="Proteomes" id="UP000255517"/>
    </source>
</evidence>
<dbReference type="PANTHER" id="PTHR33795">
    <property type="entry name" value="INSERTION ELEMENT IS150 PROTEIN INSJ"/>
    <property type="match status" value="1"/>
</dbReference>
<reference evidence="5 6" key="1">
    <citation type="submission" date="2018-06" db="EMBL/GenBank/DDBJ databases">
        <authorList>
            <consortium name="Pathogen Informatics"/>
            <person name="Doyle S."/>
        </authorList>
    </citation>
    <scope>NUCLEOTIDE SEQUENCE [LARGE SCALE GENOMIC DNA]</scope>
    <source>
        <strain evidence="5 6">NCTC13149</strain>
    </source>
</reference>
<evidence type="ECO:0000313" key="5">
    <source>
        <dbReference type="EMBL" id="SUB56265.1"/>
    </source>
</evidence>
<feature type="region of interest" description="Disordered" evidence="2">
    <location>
        <begin position="108"/>
        <end position="139"/>
    </location>
</feature>
<dbReference type="STRING" id="1122949.GCA_000378725_00106"/>
<dbReference type="InterPro" id="IPR055247">
    <property type="entry name" value="InsJ-like_HTH"/>
</dbReference>
<feature type="domain" description="Insertion element IS150 protein InsJ-like helix-turn-helix" evidence="4">
    <location>
        <begin position="8"/>
        <end position="57"/>
    </location>
</feature>
<evidence type="ECO:0000259" key="3">
    <source>
        <dbReference type="Pfam" id="PF13276"/>
    </source>
</evidence>
<evidence type="ECO:0000259" key="4">
    <source>
        <dbReference type="Pfam" id="PF13518"/>
    </source>
</evidence>
<dbReference type="RefSeq" id="WP_019034180.1">
    <property type="nucleotide sequence ID" value="NZ_UGSZ01000001.1"/>
</dbReference>
<dbReference type="EMBL" id="UGSZ01000001">
    <property type="protein sequence ID" value="SUB56265.1"/>
    <property type="molecule type" value="Genomic_DNA"/>
</dbReference>
<evidence type="ECO:0000256" key="1">
    <source>
        <dbReference type="ARBA" id="ARBA00038232"/>
    </source>
</evidence>
<feature type="domain" description="Insertion element IS150 protein InsJ-like helix-turn-helix" evidence="4">
    <location>
        <begin position="66"/>
        <end position="119"/>
    </location>
</feature>
<comment type="similarity">
    <text evidence="1">Belongs to the IS150/IS1296 orfA family.</text>
</comment>
<dbReference type="Gene3D" id="1.10.10.10">
    <property type="entry name" value="Winged helix-like DNA-binding domain superfamily/Winged helix DNA-binding domain"/>
    <property type="match status" value="2"/>
</dbReference>
<organism evidence="5 6">
    <name type="scientific">Peptoniphilus lacrimalis</name>
    <dbReference type="NCBI Taxonomy" id="33031"/>
    <lineage>
        <taxon>Bacteria</taxon>
        <taxon>Bacillati</taxon>
        <taxon>Bacillota</taxon>
        <taxon>Tissierellia</taxon>
        <taxon>Tissierellales</taxon>
        <taxon>Peptoniphilaceae</taxon>
        <taxon>Peptoniphilus</taxon>
    </lineage>
</organism>
<gene>
    <name evidence="5" type="ORF">NCTC13149_00035</name>
</gene>
<dbReference type="InterPro" id="IPR025948">
    <property type="entry name" value="HTH-like_dom"/>
</dbReference>
<dbReference type="Proteomes" id="UP000255517">
    <property type="component" value="Unassembled WGS sequence"/>
</dbReference>
<dbReference type="InterPro" id="IPR052057">
    <property type="entry name" value="IS150/IS1296_orfA-like"/>
</dbReference>
<dbReference type="SUPFAM" id="SSF46689">
    <property type="entry name" value="Homeodomain-like"/>
    <property type="match status" value="2"/>
</dbReference>
<accession>A0A379C3I2</accession>
<feature type="compositionally biased region" description="Polar residues" evidence="2">
    <location>
        <begin position="125"/>
        <end position="134"/>
    </location>
</feature>
<dbReference type="PANTHER" id="PTHR33795:SF1">
    <property type="entry name" value="INSERTION ELEMENT IS150 PROTEIN INSJ"/>
    <property type="match status" value="1"/>
</dbReference>
<name>A0A379C3I2_9FIRM</name>